<dbReference type="SUPFAM" id="SSF47384">
    <property type="entry name" value="Homodimeric domain of signal transducing histidine kinase"/>
    <property type="match status" value="1"/>
</dbReference>
<dbReference type="SMART" id="SM00388">
    <property type="entry name" value="HisKA"/>
    <property type="match status" value="1"/>
</dbReference>
<reference evidence="11 12" key="1">
    <citation type="submission" date="2020-05" db="EMBL/GenBank/DDBJ databases">
        <title>Complete genome sequence of of a novel Thermoleptolyngbya strain isolated from hot springs of Ganzi, Sichuan China.</title>
        <authorList>
            <person name="Tang J."/>
            <person name="Daroch M."/>
            <person name="Li L."/>
            <person name="Waleron K."/>
            <person name="Waleron M."/>
            <person name="Waleron M."/>
        </authorList>
    </citation>
    <scope>NUCLEOTIDE SEQUENCE [LARGE SCALE GENOMIC DNA]</scope>
    <source>
        <strain evidence="11 12">PKUAC-SCTA183</strain>
    </source>
</reference>
<gene>
    <name evidence="11" type="ORF">HPC62_15215</name>
</gene>
<dbReference type="SUPFAM" id="SSF55874">
    <property type="entry name" value="ATPase domain of HSP90 chaperone/DNA topoisomerase II/histidine kinase"/>
    <property type="match status" value="1"/>
</dbReference>
<proteinExistence type="predicted"/>
<dbReference type="EC" id="2.7.13.3" evidence="2"/>
<dbReference type="InterPro" id="IPR036890">
    <property type="entry name" value="HATPase_C_sf"/>
</dbReference>
<evidence type="ECO:0000256" key="6">
    <source>
        <dbReference type="ARBA" id="ARBA00022777"/>
    </source>
</evidence>
<evidence type="ECO:0000259" key="10">
    <source>
        <dbReference type="PROSITE" id="PS50109"/>
    </source>
</evidence>
<dbReference type="PROSITE" id="PS50109">
    <property type="entry name" value="HIS_KIN"/>
    <property type="match status" value="1"/>
</dbReference>
<dbReference type="SMART" id="SM00387">
    <property type="entry name" value="HATPase_c"/>
    <property type="match status" value="1"/>
</dbReference>
<sequence>MDIAQKLVAVPSVASAQNCISATPLRSVECQESSEPTPAQRLAALEKENRILRKKLERSERDRQILEANMDRSENLMRNVIAELEASRSSLARRGEELEQTLSQLQQAQVQLIEAEKMSALGTLVAGIAHEINNPVGFVHGNVNYTQTYVQELLRVIAAYQDAYPIPTPGIQALLEEIDLEFLQQDVAKVLQSMQMGTKRISDIVRSLRTFSRLDEADFKDADLHEGLESTLMILQHRLKACGDLPEIEIVKDFEPLPLVECYPGKLNQVFMNLLANAIDAVQERYRQAAEPKPAPKITLKTRQTGDSVAIHVIDNGIGIAEGDRPRLFNPFFTTKPVGQGVGLGLSISYQIVADQHHGQLLCCSKLNEGTEFIIQIPRRQSRPAAASPLGQ</sequence>
<dbReference type="InterPro" id="IPR003661">
    <property type="entry name" value="HisK_dim/P_dom"/>
</dbReference>
<evidence type="ECO:0000256" key="8">
    <source>
        <dbReference type="ARBA" id="ARBA00023012"/>
    </source>
</evidence>
<evidence type="ECO:0000256" key="3">
    <source>
        <dbReference type="ARBA" id="ARBA00022553"/>
    </source>
</evidence>
<dbReference type="InterPro" id="IPR005467">
    <property type="entry name" value="His_kinase_dom"/>
</dbReference>
<keyword evidence="4" id="KW-0808">Transferase</keyword>
<accession>A0A6M8BM53</accession>
<dbReference type="Proteomes" id="UP000505210">
    <property type="component" value="Chromosome"/>
</dbReference>
<dbReference type="PANTHER" id="PTHR43065:SF10">
    <property type="entry name" value="PEROXIDE STRESS-ACTIVATED HISTIDINE KINASE MAK3"/>
    <property type="match status" value="1"/>
</dbReference>
<feature type="domain" description="Histidine kinase" evidence="10">
    <location>
        <begin position="127"/>
        <end position="381"/>
    </location>
</feature>
<evidence type="ECO:0000256" key="4">
    <source>
        <dbReference type="ARBA" id="ARBA00022679"/>
    </source>
</evidence>
<dbReference type="Pfam" id="PF02518">
    <property type="entry name" value="HATPase_c"/>
    <property type="match status" value="1"/>
</dbReference>
<dbReference type="InterPro" id="IPR003594">
    <property type="entry name" value="HATPase_dom"/>
</dbReference>
<evidence type="ECO:0000313" key="12">
    <source>
        <dbReference type="Proteomes" id="UP000505210"/>
    </source>
</evidence>
<dbReference type="PRINTS" id="PR00344">
    <property type="entry name" value="BCTRLSENSOR"/>
</dbReference>
<dbReference type="CDD" id="cd00082">
    <property type="entry name" value="HisKA"/>
    <property type="match status" value="1"/>
</dbReference>
<dbReference type="GO" id="GO:0000155">
    <property type="term" value="F:phosphorelay sensor kinase activity"/>
    <property type="evidence" value="ECO:0007669"/>
    <property type="project" value="InterPro"/>
</dbReference>
<dbReference type="GO" id="GO:0005524">
    <property type="term" value="F:ATP binding"/>
    <property type="evidence" value="ECO:0007669"/>
    <property type="project" value="UniProtKB-KW"/>
</dbReference>
<keyword evidence="12" id="KW-1185">Reference proteome</keyword>
<dbReference type="InterPro" id="IPR036097">
    <property type="entry name" value="HisK_dim/P_sf"/>
</dbReference>
<keyword evidence="7" id="KW-0067">ATP-binding</keyword>
<evidence type="ECO:0000313" key="11">
    <source>
        <dbReference type="EMBL" id="QKD83365.1"/>
    </source>
</evidence>
<keyword evidence="9" id="KW-0175">Coiled coil</keyword>
<dbReference type="InterPro" id="IPR004358">
    <property type="entry name" value="Sig_transdc_His_kin-like_C"/>
</dbReference>
<feature type="coiled-coil region" evidence="9">
    <location>
        <begin position="42"/>
        <end position="118"/>
    </location>
</feature>
<keyword evidence="3" id="KW-0597">Phosphoprotein</keyword>
<organism evidence="11 12">
    <name type="scientific">Thermoleptolyngbya sichuanensis A183</name>
    <dbReference type="NCBI Taxonomy" id="2737172"/>
    <lineage>
        <taxon>Bacteria</taxon>
        <taxon>Bacillati</taxon>
        <taxon>Cyanobacteriota</taxon>
        <taxon>Cyanophyceae</taxon>
        <taxon>Oculatellales</taxon>
        <taxon>Oculatellaceae</taxon>
        <taxon>Thermoleptolyngbya</taxon>
        <taxon>Thermoleptolyngbya sichuanensis</taxon>
    </lineage>
</organism>
<dbReference type="Gene3D" id="1.10.287.130">
    <property type="match status" value="1"/>
</dbReference>
<dbReference type="RefSeq" id="WP_172357021.1">
    <property type="nucleotide sequence ID" value="NZ_CP053661.1"/>
</dbReference>
<evidence type="ECO:0000256" key="7">
    <source>
        <dbReference type="ARBA" id="ARBA00022840"/>
    </source>
</evidence>
<protein>
    <recommendedName>
        <fullName evidence="2">histidine kinase</fullName>
        <ecNumber evidence="2">2.7.13.3</ecNumber>
    </recommendedName>
</protein>
<keyword evidence="5" id="KW-0547">Nucleotide-binding</keyword>
<keyword evidence="6" id="KW-0418">Kinase</keyword>
<keyword evidence="8" id="KW-0902">Two-component regulatory system</keyword>
<name>A0A6M8BM53_9CYAN</name>
<evidence type="ECO:0000256" key="5">
    <source>
        <dbReference type="ARBA" id="ARBA00022741"/>
    </source>
</evidence>
<evidence type="ECO:0000256" key="2">
    <source>
        <dbReference type="ARBA" id="ARBA00012438"/>
    </source>
</evidence>
<evidence type="ECO:0000256" key="1">
    <source>
        <dbReference type="ARBA" id="ARBA00000085"/>
    </source>
</evidence>
<dbReference type="KEGG" id="theu:HPC62_15215"/>
<comment type="catalytic activity">
    <reaction evidence="1">
        <text>ATP + protein L-histidine = ADP + protein N-phospho-L-histidine.</text>
        <dbReference type="EC" id="2.7.13.3"/>
    </reaction>
</comment>
<evidence type="ECO:0000256" key="9">
    <source>
        <dbReference type="SAM" id="Coils"/>
    </source>
</evidence>
<dbReference type="EMBL" id="CP053661">
    <property type="protein sequence ID" value="QKD83365.1"/>
    <property type="molecule type" value="Genomic_DNA"/>
</dbReference>
<dbReference type="AlphaFoldDB" id="A0A6M8BM53"/>
<dbReference type="PANTHER" id="PTHR43065">
    <property type="entry name" value="SENSOR HISTIDINE KINASE"/>
    <property type="match status" value="1"/>
</dbReference>
<dbReference type="Gene3D" id="3.30.565.10">
    <property type="entry name" value="Histidine kinase-like ATPase, C-terminal domain"/>
    <property type="match status" value="1"/>
</dbReference>